<dbReference type="Proteomes" id="UP000239425">
    <property type="component" value="Unassembled WGS sequence"/>
</dbReference>
<keyword evidence="2" id="KW-1003">Cell membrane</keyword>
<feature type="transmembrane region" description="Helical" evidence="6">
    <location>
        <begin position="109"/>
        <end position="132"/>
    </location>
</feature>
<keyword evidence="8" id="KW-1185">Reference proteome</keyword>
<evidence type="ECO:0000313" key="7">
    <source>
        <dbReference type="EMBL" id="PPE03555.1"/>
    </source>
</evidence>
<evidence type="ECO:0000256" key="3">
    <source>
        <dbReference type="ARBA" id="ARBA00022692"/>
    </source>
</evidence>
<dbReference type="Gene3D" id="1.20.1740.10">
    <property type="entry name" value="Amino acid/polyamine transporter I"/>
    <property type="match status" value="1"/>
</dbReference>
<dbReference type="EMBL" id="PHHC01000094">
    <property type="protein sequence ID" value="PPE03555.1"/>
    <property type="molecule type" value="Genomic_DNA"/>
</dbReference>
<evidence type="ECO:0000256" key="6">
    <source>
        <dbReference type="SAM" id="Phobius"/>
    </source>
</evidence>
<keyword evidence="4 6" id="KW-1133">Transmembrane helix</keyword>
<feature type="transmembrane region" description="Helical" evidence="6">
    <location>
        <begin position="76"/>
        <end position="97"/>
    </location>
</feature>
<dbReference type="Pfam" id="PF13520">
    <property type="entry name" value="AA_permease_2"/>
    <property type="match status" value="1"/>
</dbReference>
<evidence type="ECO:0000256" key="5">
    <source>
        <dbReference type="ARBA" id="ARBA00023136"/>
    </source>
</evidence>
<dbReference type="InterPro" id="IPR050367">
    <property type="entry name" value="APC_superfamily"/>
</dbReference>
<dbReference type="PANTHER" id="PTHR42770:SF7">
    <property type="entry name" value="MEMBRANE PROTEIN"/>
    <property type="match status" value="1"/>
</dbReference>
<dbReference type="InterPro" id="IPR002293">
    <property type="entry name" value="AA/rel_permease1"/>
</dbReference>
<comment type="subcellular location">
    <subcellularLocation>
        <location evidence="1">Cell membrane</location>
        <topology evidence="1">Multi-pass membrane protein</topology>
    </subcellularLocation>
</comment>
<evidence type="ECO:0000256" key="2">
    <source>
        <dbReference type="ARBA" id="ARBA00022475"/>
    </source>
</evidence>
<feature type="transmembrane region" description="Helical" evidence="6">
    <location>
        <begin position="184"/>
        <end position="205"/>
    </location>
</feature>
<proteinExistence type="predicted"/>
<feature type="transmembrane region" description="Helical" evidence="6">
    <location>
        <begin position="34"/>
        <end position="55"/>
    </location>
</feature>
<dbReference type="PIRSF" id="PIRSF006060">
    <property type="entry name" value="AA_transporter"/>
    <property type="match status" value="1"/>
</dbReference>
<feature type="transmembrane region" description="Helical" evidence="6">
    <location>
        <begin position="262"/>
        <end position="292"/>
    </location>
</feature>
<feature type="transmembrane region" description="Helical" evidence="6">
    <location>
        <begin position="313"/>
        <end position="332"/>
    </location>
</feature>
<keyword evidence="3 6" id="KW-0812">Transmembrane</keyword>
<feature type="transmembrane region" description="Helical" evidence="6">
    <location>
        <begin position="212"/>
        <end position="235"/>
    </location>
</feature>
<evidence type="ECO:0000313" key="8">
    <source>
        <dbReference type="Proteomes" id="UP000239425"/>
    </source>
</evidence>
<feature type="transmembrane region" description="Helical" evidence="6">
    <location>
        <begin position="397"/>
        <end position="424"/>
    </location>
</feature>
<comment type="caution">
    <text evidence="7">The sequence shown here is derived from an EMBL/GenBank/DDBJ whole genome shotgun (WGS) entry which is preliminary data.</text>
</comment>
<feature type="transmembrane region" description="Helical" evidence="6">
    <location>
        <begin position="338"/>
        <end position="364"/>
    </location>
</feature>
<gene>
    <name evidence="7" type="ORF">HCUR_00982</name>
</gene>
<name>A0A2S5R8T5_9PROT</name>
<dbReference type="GO" id="GO:0005886">
    <property type="term" value="C:plasma membrane"/>
    <property type="evidence" value="ECO:0007669"/>
    <property type="project" value="UniProtKB-SubCell"/>
</dbReference>
<evidence type="ECO:0000256" key="1">
    <source>
        <dbReference type="ARBA" id="ARBA00004651"/>
    </source>
</evidence>
<dbReference type="PANTHER" id="PTHR42770">
    <property type="entry name" value="AMINO ACID TRANSPORTER-RELATED"/>
    <property type="match status" value="1"/>
</dbReference>
<protein>
    <submittedName>
        <fullName evidence="7">Arginine/agmatine antiporter</fullName>
    </submittedName>
</protein>
<sequence>MSPLAVVALVIGLQLGSALFLLPSELAPYGSLSALSWCLSGLGALSLSFIFIALSKCDKALGGPSVYVEKAFGLRAGFYVAWTYWVISWISAIPYLLLSVKALDQILPWPLSLLQEMMLIGVILSSITHLNLKGAVIAGRGEIVFTLLKIIPWICIPVILMLEYGFPKWVLPSAISTPLGLNKAMVITFWGFVGFEATTTITHCLRHPARVLPWALVLGTLCVICIYFFNTWVLMGVMPLKALMQDPNPYGTLFEKMWGPGGRILCALLATITCIGTLNSWILTCGQVISVAAKSNVLPQCFGSQSKIVHKNFGVWLTFYVMLITTWVIQALNFEKTLALLVEFCCAVFIGVYFVCLVSLLWLVSKKRIRLAFWMWPVCGISFLFCVGSLWDISGILWLGAGVIVASAWLMEFVSTLILPYKLFSIFPLKEKKISGSPVGKDRDLG</sequence>
<feature type="transmembrane region" description="Helical" evidence="6">
    <location>
        <begin position="371"/>
        <end position="391"/>
    </location>
</feature>
<reference evidence="7 8" key="1">
    <citation type="submission" date="2017-11" db="EMBL/GenBank/DDBJ databases">
        <title>Comparative genomic analysis of Holospora spp., intranuclear symbionts of paramecia.</title>
        <authorList>
            <person name="Garushyants S.K."/>
            <person name="Beliavskaya A."/>
            <person name="Malko D.B."/>
            <person name="Logacheva M.D."/>
            <person name="Rautian M.S."/>
            <person name="Gelfand M.S."/>
        </authorList>
    </citation>
    <scope>NUCLEOTIDE SEQUENCE [LARGE SCALE GENOMIC DNA]</scope>
    <source>
        <strain evidence="8">02AZ16</strain>
    </source>
</reference>
<dbReference type="AlphaFoldDB" id="A0A2S5R8T5"/>
<keyword evidence="5 6" id="KW-0472">Membrane</keyword>
<feature type="transmembrane region" description="Helical" evidence="6">
    <location>
        <begin position="144"/>
        <end position="164"/>
    </location>
</feature>
<dbReference type="GO" id="GO:0022857">
    <property type="term" value="F:transmembrane transporter activity"/>
    <property type="evidence" value="ECO:0007669"/>
    <property type="project" value="InterPro"/>
</dbReference>
<accession>A0A2S5R8T5</accession>
<evidence type="ECO:0000256" key="4">
    <source>
        <dbReference type="ARBA" id="ARBA00022989"/>
    </source>
</evidence>
<organism evidence="7 8">
    <name type="scientific">Holospora curviuscula</name>
    <dbReference type="NCBI Taxonomy" id="1082868"/>
    <lineage>
        <taxon>Bacteria</taxon>
        <taxon>Pseudomonadati</taxon>
        <taxon>Pseudomonadota</taxon>
        <taxon>Alphaproteobacteria</taxon>
        <taxon>Holosporales</taxon>
        <taxon>Holosporaceae</taxon>
        <taxon>Holospora</taxon>
    </lineage>
</organism>